<comment type="subcellular location">
    <subcellularLocation>
        <location evidence="1">Plastid</location>
    </subcellularLocation>
</comment>
<evidence type="ECO:0000259" key="3">
    <source>
        <dbReference type="Pfam" id="PF04755"/>
    </source>
</evidence>
<proteinExistence type="predicted"/>
<dbReference type="Pfam" id="PF04755">
    <property type="entry name" value="PAP_fibrillin"/>
    <property type="match status" value="1"/>
</dbReference>
<dbReference type="GO" id="GO:0009536">
    <property type="term" value="C:plastid"/>
    <property type="evidence" value="ECO:0007669"/>
    <property type="project" value="UniProtKB-SubCell"/>
</dbReference>
<evidence type="ECO:0000256" key="1">
    <source>
        <dbReference type="ARBA" id="ARBA00004474"/>
    </source>
</evidence>
<dbReference type="InterPro" id="IPR039633">
    <property type="entry name" value="PAP"/>
</dbReference>
<sequence>MQLCAVASDHEGLLLSMVAGTDRGRILDEKQRSSVENVISLMERENEMEMAFPQNLSMLDGRWRLIYTTRSTPSATVFGAVRGVYQVFDTSNRTVENRIEFSLLPNMPRSPARTSVAITSKFETIDNSRLRLKISNLSIQLGNLEPRMLVSIPPELAPFKYLTDGSDDVDITYVADTGVRVLRSMRGELRVFVKDF</sequence>
<keyword evidence="2" id="KW-0934">Plastid</keyword>
<dbReference type="Proteomes" id="UP001157974">
    <property type="component" value="Unassembled WGS sequence"/>
</dbReference>
<name>A0AAV8UX95_9RHOD</name>
<evidence type="ECO:0000313" key="4">
    <source>
        <dbReference type="EMBL" id="KAJ8907204.1"/>
    </source>
</evidence>
<evidence type="ECO:0000313" key="5">
    <source>
        <dbReference type="Proteomes" id="UP001157974"/>
    </source>
</evidence>
<dbReference type="InterPro" id="IPR006843">
    <property type="entry name" value="PAP/fibrillin_dom"/>
</dbReference>
<dbReference type="PANTHER" id="PTHR31906">
    <property type="entry name" value="PLASTID-LIPID-ASSOCIATED PROTEIN 4, CHLOROPLASTIC-RELATED"/>
    <property type="match status" value="1"/>
</dbReference>
<keyword evidence="5" id="KW-1185">Reference proteome</keyword>
<feature type="domain" description="Plastid lipid-associated protein/fibrillin conserved" evidence="3">
    <location>
        <begin position="14"/>
        <end position="192"/>
    </location>
</feature>
<gene>
    <name evidence="4" type="ORF">NDN08_003685</name>
</gene>
<dbReference type="EMBL" id="JAMWBK010000003">
    <property type="protein sequence ID" value="KAJ8907204.1"/>
    <property type="molecule type" value="Genomic_DNA"/>
</dbReference>
<organism evidence="4 5">
    <name type="scientific">Rhodosorus marinus</name>
    <dbReference type="NCBI Taxonomy" id="101924"/>
    <lineage>
        <taxon>Eukaryota</taxon>
        <taxon>Rhodophyta</taxon>
        <taxon>Stylonematophyceae</taxon>
        <taxon>Stylonematales</taxon>
        <taxon>Stylonemataceae</taxon>
        <taxon>Rhodosorus</taxon>
    </lineage>
</organism>
<comment type="caution">
    <text evidence="4">The sequence shown here is derived from an EMBL/GenBank/DDBJ whole genome shotgun (WGS) entry which is preliminary data.</text>
</comment>
<protein>
    <recommendedName>
        <fullName evidence="3">Plastid lipid-associated protein/fibrillin conserved domain-containing protein</fullName>
    </recommendedName>
</protein>
<accession>A0AAV8UX95</accession>
<evidence type="ECO:0000256" key="2">
    <source>
        <dbReference type="ARBA" id="ARBA00022640"/>
    </source>
</evidence>
<dbReference type="AlphaFoldDB" id="A0AAV8UX95"/>
<reference evidence="4 5" key="1">
    <citation type="journal article" date="2023" name="Nat. Commun.">
        <title>Origin of minicircular mitochondrial genomes in red algae.</title>
        <authorList>
            <person name="Lee Y."/>
            <person name="Cho C.H."/>
            <person name="Lee Y.M."/>
            <person name="Park S.I."/>
            <person name="Yang J.H."/>
            <person name="West J.A."/>
            <person name="Bhattacharya D."/>
            <person name="Yoon H.S."/>
        </authorList>
    </citation>
    <scope>NUCLEOTIDE SEQUENCE [LARGE SCALE GENOMIC DNA]</scope>
    <source>
        <strain evidence="4 5">CCMP1338</strain>
        <tissue evidence="4">Whole cell</tissue>
    </source>
</reference>